<reference evidence="4" key="1">
    <citation type="submission" date="2020-06" db="EMBL/GenBank/DDBJ databases">
        <authorList>
            <person name="Li T."/>
            <person name="Hu X."/>
            <person name="Zhang T."/>
            <person name="Song X."/>
            <person name="Zhang H."/>
            <person name="Dai N."/>
            <person name="Sheng W."/>
            <person name="Hou X."/>
            <person name="Wei L."/>
        </authorList>
    </citation>
    <scope>NUCLEOTIDE SEQUENCE</scope>
    <source>
        <strain evidence="4">K16</strain>
        <tissue evidence="4">Leaf</tissue>
    </source>
</reference>
<dbReference type="Pfam" id="PF01569">
    <property type="entry name" value="PAP2"/>
    <property type="match status" value="1"/>
</dbReference>
<dbReference type="GO" id="GO:0008610">
    <property type="term" value="P:lipid biosynthetic process"/>
    <property type="evidence" value="ECO:0007669"/>
    <property type="project" value="TreeGrafter"/>
</dbReference>
<dbReference type="GO" id="GO:0006487">
    <property type="term" value="P:protein N-linked glycosylation"/>
    <property type="evidence" value="ECO:0007669"/>
    <property type="project" value="TreeGrafter"/>
</dbReference>
<dbReference type="AlphaFoldDB" id="A0AAE1WJE1"/>
<evidence type="ECO:0000259" key="3">
    <source>
        <dbReference type="SMART" id="SM00014"/>
    </source>
</evidence>
<reference evidence="4" key="2">
    <citation type="journal article" date="2024" name="Plant">
        <title>Genomic evolution and insights into agronomic trait innovations of Sesamum species.</title>
        <authorList>
            <person name="Miao H."/>
            <person name="Wang L."/>
            <person name="Qu L."/>
            <person name="Liu H."/>
            <person name="Sun Y."/>
            <person name="Le M."/>
            <person name="Wang Q."/>
            <person name="Wei S."/>
            <person name="Zheng Y."/>
            <person name="Lin W."/>
            <person name="Duan Y."/>
            <person name="Cao H."/>
            <person name="Xiong S."/>
            <person name="Wang X."/>
            <person name="Wei L."/>
            <person name="Li C."/>
            <person name="Ma Q."/>
            <person name="Ju M."/>
            <person name="Zhao R."/>
            <person name="Li G."/>
            <person name="Mu C."/>
            <person name="Tian Q."/>
            <person name="Mei H."/>
            <person name="Zhang T."/>
            <person name="Gao T."/>
            <person name="Zhang H."/>
        </authorList>
    </citation>
    <scope>NUCLEOTIDE SEQUENCE</scope>
    <source>
        <strain evidence="4">K16</strain>
    </source>
</reference>
<dbReference type="PANTHER" id="PTHR11247">
    <property type="entry name" value="PALMITOYL-PROTEIN THIOESTERASE/DOLICHYLDIPHOSPHATASE 1"/>
    <property type="match status" value="1"/>
</dbReference>
<comment type="caution">
    <text evidence="4">The sequence shown here is derived from an EMBL/GenBank/DDBJ whole genome shotgun (WGS) entry which is preliminary data.</text>
</comment>
<dbReference type="PANTHER" id="PTHR11247:SF40">
    <property type="entry name" value="LIPID PHOSPHATE PHOSPHATASE EPSILON 1, CHLOROPLASTIC"/>
    <property type="match status" value="1"/>
</dbReference>
<keyword evidence="5" id="KW-1185">Reference proteome</keyword>
<sequence>MSAIFVSPLAVASFTVSQSRKPQKPIKICAKSLGFGGLFGRRESVCWATLRKNHSIMTDSIGVRIRDEGVRAFEQEALVEDSTNLGAGGLEATLNGLVGRYVLLLVLQLIDIRLYVQVELTYVTKRKVKMEELDLWSSSSKWFVSALFVAIILWRHDAEALWAAMGAVLNAMLSITLKKILNQERPISTLRSDPGMPSSHAQSIFYTITFLNLSMLEWYGVNALTATLSGFFLIVGSYFSWLRVSQQLHTLSQVIVGAVLGSVFSHFLVLVME</sequence>
<keyword evidence="1" id="KW-0378">Hydrolase</keyword>
<organism evidence="4 5">
    <name type="scientific">Sesamum angolense</name>
    <dbReference type="NCBI Taxonomy" id="2727404"/>
    <lineage>
        <taxon>Eukaryota</taxon>
        <taxon>Viridiplantae</taxon>
        <taxon>Streptophyta</taxon>
        <taxon>Embryophyta</taxon>
        <taxon>Tracheophyta</taxon>
        <taxon>Spermatophyta</taxon>
        <taxon>Magnoliopsida</taxon>
        <taxon>eudicotyledons</taxon>
        <taxon>Gunneridae</taxon>
        <taxon>Pentapetalae</taxon>
        <taxon>asterids</taxon>
        <taxon>lamiids</taxon>
        <taxon>Lamiales</taxon>
        <taxon>Pedaliaceae</taxon>
        <taxon>Sesamum</taxon>
    </lineage>
</organism>
<dbReference type="GO" id="GO:0047874">
    <property type="term" value="F:dolichyldiphosphatase activity"/>
    <property type="evidence" value="ECO:0007669"/>
    <property type="project" value="TreeGrafter"/>
</dbReference>
<evidence type="ECO:0000313" key="5">
    <source>
        <dbReference type="Proteomes" id="UP001289374"/>
    </source>
</evidence>
<dbReference type="SMART" id="SM00014">
    <property type="entry name" value="acidPPc"/>
    <property type="match status" value="1"/>
</dbReference>
<dbReference type="InterPro" id="IPR000326">
    <property type="entry name" value="PAP2/HPO"/>
</dbReference>
<evidence type="ECO:0000256" key="1">
    <source>
        <dbReference type="ARBA" id="ARBA00022801"/>
    </source>
</evidence>
<feature type="transmembrane region" description="Helical" evidence="2">
    <location>
        <begin position="218"/>
        <end position="239"/>
    </location>
</feature>
<gene>
    <name evidence="4" type="ORF">Sango_1902900</name>
</gene>
<keyword evidence="2" id="KW-0812">Transmembrane</keyword>
<proteinExistence type="predicted"/>
<protein>
    <submittedName>
        <fullName evidence="4">Lipid phosphate phosphatase epsilon 2, chloroplastic</fullName>
    </submittedName>
</protein>
<dbReference type="GO" id="GO:0005789">
    <property type="term" value="C:endoplasmic reticulum membrane"/>
    <property type="evidence" value="ECO:0007669"/>
    <property type="project" value="TreeGrafter"/>
</dbReference>
<keyword evidence="2" id="KW-0472">Membrane</keyword>
<evidence type="ECO:0000256" key="2">
    <source>
        <dbReference type="SAM" id="Phobius"/>
    </source>
</evidence>
<dbReference type="Gene3D" id="1.20.144.10">
    <property type="entry name" value="Phosphatidic acid phosphatase type 2/haloperoxidase"/>
    <property type="match status" value="1"/>
</dbReference>
<evidence type="ECO:0000313" key="4">
    <source>
        <dbReference type="EMBL" id="KAK4394321.1"/>
    </source>
</evidence>
<dbReference type="EMBL" id="JACGWL010000010">
    <property type="protein sequence ID" value="KAK4394321.1"/>
    <property type="molecule type" value="Genomic_DNA"/>
</dbReference>
<keyword evidence="2" id="KW-1133">Transmembrane helix</keyword>
<dbReference type="Proteomes" id="UP001289374">
    <property type="component" value="Unassembled WGS sequence"/>
</dbReference>
<feature type="transmembrane region" description="Helical" evidence="2">
    <location>
        <begin position="251"/>
        <end position="271"/>
    </location>
</feature>
<dbReference type="InterPro" id="IPR036938">
    <property type="entry name" value="PAP2/HPO_sf"/>
</dbReference>
<name>A0AAE1WJE1_9LAMI</name>
<feature type="domain" description="Phosphatidic acid phosphatase type 2/haloperoxidase" evidence="3">
    <location>
        <begin position="160"/>
        <end position="269"/>
    </location>
</feature>
<dbReference type="SUPFAM" id="SSF48317">
    <property type="entry name" value="Acid phosphatase/Vanadium-dependent haloperoxidase"/>
    <property type="match status" value="1"/>
</dbReference>
<accession>A0AAE1WJE1</accession>